<dbReference type="InterPro" id="IPR016181">
    <property type="entry name" value="Acyl_CoA_acyltransferase"/>
</dbReference>
<reference evidence="2 3" key="1">
    <citation type="submission" date="2016-11" db="EMBL/GenBank/DDBJ databases">
        <authorList>
            <person name="Jaros S."/>
            <person name="Januszkiewicz K."/>
            <person name="Wedrychowicz H."/>
        </authorList>
    </citation>
    <scope>NUCLEOTIDE SEQUENCE [LARGE SCALE GENOMIC DNA]</scope>
    <source>
        <strain evidence="2 3">DSM 26991</strain>
    </source>
</reference>
<protein>
    <submittedName>
        <fullName evidence="2">Diamine N-acetyltransferase</fullName>
    </submittedName>
</protein>
<keyword evidence="2" id="KW-0808">Transferase</keyword>
<dbReference type="EMBL" id="FQTV01000008">
    <property type="protein sequence ID" value="SHF42269.1"/>
    <property type="molecule type" value="Genomic_DNA"/>
</dbReference>
<dbReference type="Pfam" id="PF13302">
    <property type="entry name" value="Acetyltransf_3"/>
    <property type="match status" value="1"/>
</dbReference>
<dbReference type="Gene3D" id="3.40.630.30">
    <property type="match status" value="1"/>
</dbReference>
<evidence type="ECO:0000313" key="3">
    <source>
        <dbReference type="Proteomes" id="UP000184509"/>
    </source>
</evidence>
<dbReference type="RefSeq" id="WP_073401444.1">
    <property type="nucleotide sequence ID" value="NZ_FQTV01000008.1"/>
</dbReference>
<dbReference type="PROSITE" id="PS51186">
    <property type="entry name" value="GNAT"/>
    <property type="match status" value="1"/>
</dbReference>
<accession>A0A1M5BIN9</accession>
<dbReference type="InterPro" id="IPR000182">
    <property type="entry name" value="GNAT_dom"/>
</dbReference>
<evidence type="ECO:0000313" key="2">
    <source>
        <dbReference type="EMBL" id="SHF42269.1"/>
    </source>
</evidence>
<gene>
    <name evidence="2" type="ORF">SAMN05444405_108125</name>
</gene>
<organism evidence="2 3">
    <name type="scientific">Bacteroides luti</name>
    <dbReference type="NCBI Taxonomy" id="1297750"/>
    <lineage>
        <taxon>Bacteria</taxon>
        <taxon>Pseudomonadati</taxon>
        <taxon>Bacteroidota</taxon>
        <taxon>Bacteroidia</taxon>
        <taxon>Bacteroidales</taxon>
        <taxon>Bacteroidaceae</taxon>
        <taxon>Bacteroides</taxon>
    </lineage>
</organism>
<dbReference type="CDD" id="cd04301">
    <property type="entry name" value="NAT_SF"/>
    <property type="match status" value="1"/>
</dbReference>
<feature type="domain" description="N-acetyltransferase" evidence="1">
    <location>
        <begin position="11"/>
        <end position="172"/>
    </location>
</feature>
<dbReference type="STRING" id="1297750.SAMN05444405_108125"/>
<dbReference type="PANTHER" id="PTHR43415">
    <property type="entry name" value="SPERMIDINE N(1)-ACETYLTRANSFERASE"/>
    <property type="match status" value="1"/>
</dbReference>
<dbReference type="Proteomes" id="UP000184509">
    <property type="component" value="Unassembled WGS sequence"/>
</dbReference>
<sequence>MKQTFLNNQQIYLRAAEPEDLEVMYEMENDPGSWDVSSFIVPYSRYVLKQYIEDSQCDVFADKQLRLMIVKRDNNQVVGTIDLTDFVPMHGRAGVGIAVKTEFRRQGFARQALELLIRYSFDFLHLRQLYAYVSVENEASQRLFSSCGFVQTGIMKDWLREKDKYEDVFFMQLINLV</sequence>
<evidence type="ECO:0000259" key="1">
    <source>
        <dbReference type="PROSITE" id="PS51186"/>
    </source>
</evidence>
<dbReference type="AlphaFoldDB" id="A0A1M5BIN9"/>
<dbReference type="OrthoDB" id="893030at2"/>
<dbReference type="PANTHER" id="PTHR43415:SF3">
    <property type="entry name" value="GNAT-FAMILY ACETYLTRANSFERASE"/>
    <property type="match status" value="1"/>
</dbReference>
<keyword evidence="3" id="KW-1185">Reference proteome</keyword>
<proteinExistence type="predicted"/>
<dbReference type="SUPFAM" id="SSF55729">
    <property type="entry name" value="Acyl-CoA N-acyltransferases (Nat)"/>
    <property type="match status" value="1"/>
</dbReference>
<dbReference type="GO" id="GO:0016747">
    <property type="term" value="F:acyltransferase activity, transferring groups other than amino-acyl groups"/>
    <property type="evidence" value="ECO:0007669"/>
    <property type="project" value="InterPro"/>
</dbReference>
<name>A0A1M5BIN9_9BACE</name>